<dbReference type="Proteomes" id="UP000249547">
    <property type="component" value="Unassembled WGS sequence"/>
</dbReference>
<evidence type="ECO:0000313" key="2">
    <source>
        <dbReference type="Proteomes" id="UP000249547"/>
    </source>
</evidence>
<evidence type="ECO:0008006" key="3">
    <source>
        <dbReference type="Google" id="ProtNLM"/>
    </source>
</evidence>
<dbReference type="RefSeq" id="WP_148707470.1">
    <property type="nucleotide sequence ID" value="NZ_QLLL01000015.1"/>
</dbReference>
<dbReference type="OrthoDB" id="711097at2"/>
<proteinExistence type="predicted"/>
<evidence type="ECO:0000313" key="1">
    <source>
        <dbReference type="EMBL" id="RAI97599.1"/>
    </source>
</evidence>
<comment type="caution">
    <text evidence="1">The sequence shown here is derived from an EMBL/GenBank/DDBJ whole genome shotgun (WGS) entry which is preliminary data.</text>
</comment>
<name>A0A327PZV6_9BACT</name>
<protein>
    <recommendedName>
        <fullName evidence="3">DUF2185 domain-containing protein</fullName>
    </recommendedName>
</protein>
<reference evidence="1 2" key="1">
    <citation type="submission" date="2018-06" db="EMBL/GenBank/DDBJ databases">
        <title>Genomic Encyclopedia of Archaeal and Bacterial Type Strains, Phase II (KMG-II): from individual species to whole genera.</title>
        <authorList>
            <person name="Goeker M."/>
        </authorList>
    </citation>
    <scope>NUCLEOTIDE SEQUENCE [LARGE SCALE GENOMIC DNA]</scope>
    <source>
        <strain evidence="1 2">DSM 23857</strain>
    </source>
</reference>
<dbReference type="AlphaFoldDB" id="A0A327PZV6"/>
<dbReference type="EMBL" id="QLLL01000015">
    <property type="protein sequence ID" value="RAI97599.1"/>
    <property type="molecule type" value="Genomic_DNA"/>
</dbReference>
<keyword evidence="2" id="KW-1185">Reference proteome</keyword>
<accession>A0A327PZV6</accession>
<sequence>MPFQENVHTAVRTTRFVLWESKPITLVMHHEEDAMWEFRSDDICLQADDFMMVSLEEMLLLDASLEALGTLPLGMKARRLGYGGNWETQQI</sequence>
<gene>
    <name evidence="1" type="ORF">LX64_05107</name>
</gene>
<organism evidence="1 2">
    <name type="scientific">Chitinophaga skermanii</name>
    <dbReference type="NCBI Taxonomy" id="331697"/>
    <lineage>
        <taxon>Bacteria</taxon>
        <taxon>Pseudomonadati</taxon>
        <taxon>Bacteroidota</taxon>
        <taxon>Chitinophagia</taxon>
        <taxon>Chitinophagales</taxon>
        <taxon>Chitinophagaceae</taxon>
        <taxon>Chitinophaga</taxon>
    </lineage>
</organism>